<name>A0A835W9J1_CHLIN</name>
<dbReference type="SUPFAM" id="SSF55811">
    <property type="entry name" value="Nudix"/>
    <property type="match status" value="1"/>
</dbReference>
<dbReference type="EMBL" id="JAEHOC010000005">
    <property type="protein sequence ID" value="KAG2441566.1"/>
    <property type="molecule type" value="Genomic_DNA"/>
</dbReference>
<reference evidence="2" key="1">
    <citation type="journal article" date="2020" name="bioRxiv">
        <title>Comparative genomics of Chlamydomonas.</title>
        <authorList>
            <person name="Craig R.J."/>
            <person name="Hasan A.R."/>
            <person name="Ness R.W."/>
            <person name="Keightley P.D."/>
        </authorList>
    </citation>
    <scope>NUCLEOTIDE SEQUENCE</scope>
    <source>
        <strain evidence="2">SAG 7.73</strain>
    </source>
</reference>
<evidence type="ECO:0000256" key="1">
    <source>
        <dbReference type="SAM" id="MobiDB-lite"/>
    </source>
</evidence>
<feature type="region of interest" description="Disordered" evidence="1">
    <location>
        <begin position="1"/>
        <end position="46"/>
    </location>
</feature>
<dbReference type="AlphaFoldDB" id="A0A835W9J1"/>
<proteinExistence type="predicted"/>
<feature type="compositionally biased region" description="Low complexity" evidence="1">
    <location>
        <begin position="28"/>
        <end position="38"/>
    </location>
</feature>
<comment type="caution">
    <text evidence="2">The sequence shown here is derived from an EMBL/GenBank/DDBJ whole genome shotgun (WGS) entry which is preliminary data.</text>
</comment>
<keyword evidence="3" id="KW-1185">Reference proteome</keyword>
<dbReference type="InterPro" id="IPR015797">
    <property type="entry name" value="NUDIX_hydrolase-like_dom_sf"/>
</dbReference>
<protein>
    <recommendedName>
        <fullName evidence="4">Nudix hydrolase domain-containing protein</fullName>
    </recommendedName>
</protein>
<gene>
    <name evidence="2" type="ORF">HXX76_003187</name>
</gene>
<accession>A0A835W9J1</accession>
<organism evidence="2 3">
    <name type="scientific">Chlamydomonas incerta</name>
    <dbReference type="NCBI Taxonomy" id="51695"/>
    <lineage>
        <taxon>Eukaryota</taxon>
        <taxon>Viridiplantae</taxon>
        <taxon>Chlorophyta</taxon>
        <taxon>core chlorophytes</taxon>
        <taxon>Chlorophyceae</taxon>
        <taxon>CS clade</taxon>
        <taxon>Chlamydomonadales</taxon>
        <taxon>Chlamydomonadaceae</taxon>
        <taxon>Chlamydomonas</taxon>
    </lineage>
</organism>
<evidence type="ECO:0000313" key="2">
    <source>
        <dbReference type="EMBL" id="KAG2441566.1"/>
    </source>
</evidence>
<feature type="compositionally biased region" description="Low complexity" evidence="1">
    <location>
        <begin position="1"/>
        <end position="11"/>
    </location>
</feature>
<evidence type="ECO:0000313" key="3">
    <source>
        <dbReference type="Proteomes" id="UP000650467"/>
    </source>
</evidence>
<dbReference type="OrthoDB" id="185493at2759"/>
<dbReference type="Proteomes" id="UP000650467">
    <property type="component" value="Unassembled WGS sequence"/>
</dbReference>
<sequence>MALTSATLSSSGVGGSGLPPRSPPPRPVAAAPSSAATSPAPPRRGERGQLLALEPYLAPESHPWFKRIDVKEDRLVHRRYLAMYDRTVQFTSTTGQAHAVQYDVVGNPHMDFRFTVAFPFHPATAKAPAQVTLVREYAQGPNALMFTLPCGGFDPVRHTSLRHCAIAEMREEAMLVGGEMVDLLPEDHPGQSELKWSRNKFKPFLFIDPRYDPSGCASRDEEELTIEVVRVTIPELYSIIQSGQMMLPSVFAAFLALEVLKARKLV</sequence>
<evidence type="ECO:0008006" key="4">
    <source>
        <dbReference type="Google" id="ProtNLM"/>
    </source>
</evidence>
<dbReference type="Gene3D" id="3.90.79.10">
    <property type="entry name" value="Nucleoside Triphosphate Pyrophosphohydrolase"/>
    <property type="match status" value="1"/>
</dbReference>